<dbReference type="OrthoDB" id="5382880at2"/>
<keyword evidence="1" id="KW-0472">Membrane</keyword>
<sequence length="122" mass="13140">MGLAVCVGCGETKEGAFDVCDGCGLDPARGGTDRMLQARSLWLSERFFSERELVELGRKLSTGEPVAYDTGQLSRLVDELKTQKLPVISQASPGCSIVTWSLLGMLLALAAGLAYLYGTWKH</sequence>
<dbReference type="RefSeq" id="WP_046710508.1">
    <property type="nucleotide sequence ID" value="NZ_BJXR01000025.1"/>
</dbReference>
<evidence type="ECO:0000313" key="4">
    <source>
        <dbReference type="Proteomes" id="UP000183760"/>
    </source>
</evidence>
<evidence type="ECO:0000313" key="5">
    <source>
        <dbReference type="Proteomes" id="UP000321514"/>
    </source>
</evidence>
<comment type="caution">
    <text evidence="2">The sequence shown here is derived from an EMBL/GenBank/DDBJ whole genome shotgun (WGS) entry which is preliminary data.</text>
</comment>
<dbReference type="Proteomes" id="UP000321514">
    <property type="component" value="Unassembled WGS sequence"/>
</dbReference>
<keyword evidence="1" id="KW-0812">Transmembrane</keyword>
<keyword evidence="1" id="KW-1133">Transmembrane helix</keyword>
<protein>
    <submittedName>
        <fullName evidence="2">Uncharacterized protein</fullName>
    </submittedName>
</protein>
<name>A0A511T0V8_MYXFU</name>
<reference evidence="3 4" key="1">
    <citation type="submission" date="2016-10" db="EMBL/GenBank/DDBJ databases">
        <authorList>
            <person name="Varghese N."/>
            <person name="Submissions S."/>
        </authorList>
    </citation>
    <scope>NUCLEOTIDE SEQUENCE [LARGE SCALE GENOMIC DNA]</scope>
    <source>
        <strain evidence="3 4">DSM 16525</strain>
    </source>
</reference>
<organism evidence="2 5">
    <name type="scientific">Myxococcus fulvus</name>
    <dbReference type="NCBI Taxonomy" id="33"/>
    <lineage>
        <taxon>Bacteria</taxon>
        <taxon>Pseudomonadati</taxon>
        <taxon>Myxococcota</taxon>
        <taxon>Myxococcia</taxon>
        <taxon>Myxococcales</taxon>
        <taxon>Cystobacterineae</taxon>
        <taxon>Myxococcaceae</taxon>
        <taxon>Myxococcus</taxon>
    </lineage>
</organism>
<accession>A0A511T0V8</accession>
<gene>
    <name evidence="2" type="ORF">MFU01_28260</name>
    <name evidence="3" type="ORF">SAMN05443572_101186</name>
</gene>
<keyword evidence="4" id="KW-1185">Reference proteome</keyword>
<feature type="transmembrane region" description="Helical" evidence="1">
    <location>
        <begin position="97"/>
        <end position="117"/>
    </location>
</feature>
<evidence type="ECO:0000256" key="1">
    <source>
        <dbReference type="SAM" id="Phobius"/>
    </source>
</evidence>
<dbReference type="EMBL" id="BJXR01000025">
    <property type="protein sequence ID" value="GEN07789.1"/>
    <property type="molecule type" value="Genomic_DNA"/>
</dbReference>
<evidence type="ECO:0000313" key="2">
    <source>
        <dbReference type="EMBL" id="GEN07789.1"/>
    </source>
</evidence>
<evidence type="ECO:0000313" key="3">
    <source>
        <dbReference type="EMBL" id="SES79888.1"/>
    </source>
</evidence>
<reference evidence="2 5" key="2">
    <citation type="submission" date="2019-07" db="EMBL/GenBank/DDBJ databases">
        <title>Whole genome shotgun sequence of Myxococcus fulvus NBRC 100333.</title>
        <authorList>
            <person name="Hosoyama A."/>
            <person name="Uohara A."/>
            <person name="Ohji S."/>
            <person name="Ichikawa N."/>
        </authorList>
    </citation>
    <scope>NUCLEOTIDE SEQUENCE [LARGE SCALE GENOMIC DNA]</scope>
    <source>
        <strain evidence="2 5">NBRC 100333</strain>
    </source>
</reference>
<proteinExistence type="predicted"/>
<dbReference type="AlphaFoldDB" id="A0A511T0V8"/>
<dbReference type="Proteomes" id="UP000183760">
    <property type="component" value="Unassembled WGS sequence"/>
</dbReference>
<dbReference type="STRING" id="1334629.MFUL124B02_01825"/>
<dbReference type="EMBL" id="FOIB01000001">
    <property type="protein sequence ID" value="SES79888.1"/>
    <property type="molecule type" value="Genomic_DNA"/>
</dbReference>